<feature type="compositionally biased region" description="Polar residues" evidence="4">
    <location>
        <begin position="405"/>
        <end position="415"/>
    </location>
</feature>
<comment type="caution">
    <text evidence="5">The sequence shown here is derived from an EMBL/GenBank/DDBJ whole genome shotgun (WGS) entry which is preliminary data.</text>
</comment>
<accession>W9YTL0</accession>
<keyword evidence="3" id="KW-0378">Hydrolase</keyword>
<evidence type="ECO:0000313" key="5">
    <source>
        <dbReference type="EMBL" id="EXJ92596.1"/>
    </source>
</evidence>
<organism evidence="5 6">
    <name type="scientific">Capronia epimyces CBS 606.96</name>
    <dbReference type="NCBI Taxonomy" id="1182542"/>
    <lineage>
        <taxon>Eukaryota</taxon>
        <taxon>Fungi</taxon>
        <taxon>Dikarya</taxon>
        <taxon>Ascomycota</taxon>
        <taxon>Pezizomycotina</taxon>
        <taxon>Eurotiomycetes</taxon>
        <taxon>Chaetothyriomycetidae</taxon>
        <taxon>Chaetothyriales</taxon>
        <taxon>Herpotrichiellaceae</taxon>
        <taxon>Capronia</taxon>
    </lineage>
</organism>
<dbReference type="EMBL" id="AMGY01000001">
    <property type="protein sequence ID" value="EXJ92596.1"/>
    <property type="molecule type" value="Genomic_DNA"/>
</dbReference>
<dbReference type="Gene3D" id="3.40.50.1240">
    <property type="entry name" value="Phosphoglycerate mutase-like"/>
    <property type="match status" value="1"/>
</dbReference>
<gene>
    <name evidence="5" type="ORF">A1O3_01148</name>
</gene>
<feature type="region of interest" description="Disordered" evidence="4">
    <location>
        <begin position="401"/>
        <end position="422"/>
    </location>
</feature>
<feature type="region of interest" description="Disordered" evidence="4">
    <location>
        <begin position="437"/>
        <end position="473"/>
    </location>
</feature>
<dbReference type="RefSeq" id="XP_007729486.1">
    <property type="nucleotide sequence ID" value="XM_007731296.1"/>
</dbReference>
<dbReference type="AlphaFoldDB" id="W9YTL0"/>
<dbReference type="GO" id="GO:0016158">
    <property type="term" value="F:inositol hexakisphosphate 3-phosphatase activity"/>
    <property type="evidence" value="ECO:0007669"/>
    <property type="project" value="UniProtKB-EC"/>
</dbReference>
<dbReference type="HOGENOM" id="CLU_030431_3_1_1"/>
<comment type="similarity">
    <text evidence="1">Belongs to the histidine acid phosphatase family.</text>
</comment>
<dbReference type="InterPro" id="IPR033379">
    <property type="entry name" value="Acid_Pase_AS"/>
</dbReference>
<dbReference type="Proteomes" id="UP000019478">
    <property type="component" value="Unassembled WGS sequence"/>
</dbReference>
<name>W9YTL0_9EURO</name>
<dbReference type="OrthoDB" id="10257284at2759"/>
<evidence type="ECO:0000256" key="3">
    <source>
        <dbReference type="ARBA" id="ARBA00022801"/>
    </source>
</evidence>
<dbReference type="PANTHER" id="PTHR11567">
    <property type="entry name" value="ACID PHOSPHATASE-RELATED"/>
    <property type="match status" value="1"/>
</dbReference>
<keyword evidence="6" id="KW-1185">Reference proteome</keyword>
<dbReference type="CDD" id="cd07061">
    <property type="entry name" value="HP_HAP_like"/>
    <property type="match status" value="1"/>
</dbReference>
<dbReference type="SUPFAM" id="SSF53254">
    <property type="entry name" value="Phosphoglycerate mutase-like"/>
    <property type="match status" value="1"/>
</dbReference>
<dbReference type="eggNOG" id="KOG3720">
    <property type="taxonomic scope" value="Eukaryota"/>
</dbReference>
<evidence type="ECO:0000256" key="1">
    <source>
        <dbReference type="ARBA" id="ARBA00005375"/>
    </source>
</evidence>
<dbReference type="EC" id="3.1.3.8" evidence="2"/>
<feature type="compositionally biased region" description="Low complexity" evidence="4">
    <location>
        <begin position="437"/>
        <end position="467"/>
    </location>
</feature>
<dbReference type="InterPro" id="IPR050645">
    <property type="entry name" value="Histidine_acid_phosphatase"/>
</dbReference>
<proteinExistence type="inferred from homology"/>
<evidence type="ECO:0000256" key="2">
    <source>
        <dbReference type="ARBA" id="ARBA00012632"/>
    </source>
</evidence>
<evidence type="ECO:0000256" key="4">
    <source>
        <dbReference type="SAM" id="MobiDB-lite"/>
    </source>
</evidence>
<dbReference type="InterPro" id="IPR000560">
    <property type="entry name" value="His_Pase_clade-2"/>
</dbReference>
<dbReference type="GeneID" id="19165286"/>
<dbReference type="InterPro" id="IPR029033">
    <property type="entry name" value="His_PPase_superfam"/>
</dbReference>
<dbReference type="PROSITE" id="PS00616">
    <property type="entry name" value="HIS_ACID_PHOSPHAT_1"/>
    <property type="match status" value="1"/>
</dbReference>
<dbReference type="STRING" id="1182542.W9YTL0"/>
<dbReference type="Pfam" id="PF00328">
    <property type="entry name" value="His_Phos_2"/>
    <property type="match status" value="1"/>
</dbReference>
<evidence type="ECO:0000313" key="6">
    <source>
        <dbReference type="Proteomes" id="UP000019478"/>
    </source>
</evidence>
<reference evidence="5 6" key="1">
    <citation type="submission" date="2013-03" db="EMBL/GenBank/DDBJ databases">
        <title>The Genome Sequence of Capronia epimyces CBS 606.96.</title>
        <authorList>
            <consortium name="The Broad Institute Genomics Platform"/>
            <person name="Cuomo C."/>
            <person name="de Hoog S."/>
            <person name="Gorbushina A."/>
            <person name="Walker B."/>
            <person name="Young S.K."/>
            <person name="Zeng Q."/>
            <person name="Gargeya S."/>
            <person name="Fitzgerald M."/>
            <person name="Haas B."/>
            <person name="Abouelleil A."/>
            <person name="Allen A.W."/>
            <person name="Alvarado L."/>
            <person name="Arachchi H.M."/>
            <person name="Berlin A.M."/>
            <person name="Chapman S.B."/>
            <person name="Gainer-Dewar J."/>
            <person name="Goldberg J."/>
            <person name="Griggs A."/>
            <person name="Gujja S."/>
            <person name="Hansen M."/>
            <person name="Howarth C."/>
            <person name="Imamovic A."/>
            <person name="Ireland A."/>
            <person name="Larimer J."/>
            <person name="McCowan C."/>
            <person name="Murphy C."/>
            <person name="Pearson M."/>
            <person name="Poon T.W."/>
            <person name="Priest M."/>
            <person name="Roberts A."/>
            <person name="Saif S."/>
            <person name="Shea T."/>
            <person name="Sisk P."/>
            <person name="Sykes S."/>
            <person name="Wortman J."/>
            <person name="Nusbaum C."/>
            <person name="Birren B."/>
        </authorList>
    </citation>
    <scope>NUCLEOTIDE SEQUENCE [LARGE SCALE GENOMIC DNA]</scope>
    <source>
        <strain evidence="5 6">CBS 606.96</strain>
    </source>
</reference>
<protein>
    <recommendedName>
        <fullName evidence="2">3-phytase</fullName>
        <ecNumber evidence="2">3.1.3.8</ecNumber>
    </recommendedName>
</protein>
<dbReference type="PANTHER" id="PTHR11567:SF110">
    <property type="entry name" value="2-PHOSPHOXYLOSE PHOSPHATASE 1"/>
    <property type="match status" value="1"/>
</dbReference>
<sequence>MTSISFPPAYSQEELDRLYPKDLELRLVQVLLRHGERAPVSARFGNAGLPAYWPYCNAAQRLRSVALTPENDVRWDSLQWRRRLERFGHDDGPVVAAGPAGEVDGICQLGELTDKGRETTYQLGTRLRHLYVDQLKFMPALIANADLIYLRATPLPRALESVQQTFWGMYPLTARTAAFPAPTIVTRTPADETLFPNDGNCRRFAQLSRAFAQRTADRWNDTDDMRYISKLIGKWMPENSNKQVAVDSHPRLSGVMDTINSTLAHGPETRLPKEFYDAKSRAIIDRIGVEEWFSGYHENREYRMLGIGSLIGDIIERMTSKIEGAGLSINEIGGENGRLGLGRGGEKGIRFALSGCHDTTLASVLTSLGAFQDEKWPPYTSHIAFELFRKKDANVSESGADANFLTPTIPASTEPQSEKDAATRPGVFASFLGLRSPTSSSPLESVSASSSSPKSSPSRSSPSTISPALPPKDLIARTPYSELSESQKARLDSYYVRVRYNDRIMKVPACAKPGNNYRGDETICTFEAFKRVADGYVPKNWKAQCGENLDKPIAGLDSPPQIAGQIDEGF</sequence>